<evidence type="ECO:0000256" key="10">
    <source>
        <dbReference type="SAM" id="MobiDB-lite"/>
    </source>
</evidence>
<evidence type="ECO:0000256" key="5">
    <source>
        <dbReference type="ARBA" id="ARBA00022771"/>
    </source>
</evidence>
<keyword evidence="2 9" id="KW-0813">Transport</keyword>
<feature type="compositionally biased region" description="Low complexity" evidence="10">
    <location>
        <begin position="113"/>
        <end position="127"/>
    </location>
</feature>
<feature type="region of interest" description="Disordered" evidence="10">
    <location>
        <begin position="258"/>
        <end position="281"/>
    </location>
</feature>
<dbReference type="FunFam" id="1.10.10.10:FF:000165">
    <property type="entry name" value="Vacuolar protein sorting protein (Vps36)"/>
    <property type="match status" value="1"/>
</dbReference>
<dbReference type="PANTHER" id="PTHR13128:SF12">
    <property type="entry name" value="VACUOLAR PROTEIN-SORTING-ASSOCIATED PROTEIN 36"/>
    <property type="match status" value="1"/>
</dbReference>
<gene>
    <name evidence="12" type="ORF">EJ05DRAFT_433556</name>
</gene>
<evidence type="ECO:0000256" key="6">
    <source>
        <dbReference type="ARBA" id="ARBA00022833"/>
    </source>
</evidence>
<dbReference type="InterPro" id="IPR040608">
    <property type="entry name" value="Snf8/Vps36"/>
</dbReference>
<feature type="region of interest" description="Disordered" evidence="10">
    <location>
        <begin position="318"/>
        <end position="343"/>
    </location>
</feature>
<dbReference type="InterPro" id="IPR036443">
    <property type="entry name" value="Znf_RanBP2_sf"/>
</dbReference>
<keyword evidence="13" id="KW-1185">Reference proteome</keyword>
<dbReference type="AlphaFoldDB" id="A0A6A6WL45"/>
<dbReference type="RefSeq" id="XP_033605381.1">
    <property type="nucleotide sequence ID" value="XM_033741609.1"/>
</dbReference>
<keyword evidence="8" id="KW-0175">Coiled coil</keyword>
<feature type="domain" description="GLUE N-terminal" evidence="11">
    <location>
        <begin position="6"/>
        <end position="321"/>
    </location>
</feature>
<dbReference type="Gene3D" id="6.10.140.260">
    <property type="match status" value="1"/>
</dbReference>
<evidence type="ECO:0000256" key="9">
    <source>
        <dbReference type="RuleBase" id="RU367095"/>
    </source>
</evidence>
<sequence>MFLYHLDLTTALRPSLLQDESLLYVQDVVGLYEGKYKIPQYQNGHAYLTSHRACYVDNEEPRRNSVAVNLKDVDRADFYAGFLKSSAKVSMFPKASKHGLGQFHTLQSHNTRHSPSTTPTSQSSPLRPLTPAPPPAPANINATWICPICSFSNPVPSNFDAATANARTPLPPCLACGIKPPLITVTKAALSALSNRPVKQHISSKMELNSALESPDCARVSALLSTDSIQCARCTFQNHPSLSTCEICGASLGSKAESRTGLEQHSQRSESPGPSLPGPLSQDDSVACIRFSFRAGGEKVFYERLKTALTQRKWLLQNAPPIPAPSPSPGISGSDQLSKTRFDQDARSRGFGIAGLERRGFEQMKNNEVVIGTAFEDLEALMTSAKEIIALAESFASQANMNTNGSSEVDAALSQSLSELGLATTRDKLSSKSESLYISELSRNMAEFLTDDKRGILRREGGIMTLVDLWAVFNRARGGVELVSPADFEKAAQMWDTLRLPVRLRRFKSGLLAVQGRDRTDEKTIASLLNWLKRRHHEPPSGDVGWDWNLYGRGITAQETAEEFGWSVGVATEELEMAEEHGALCRDQDFDGLRFWENRFLVEPPQP</sequence>
<dbReference type="Gene3D" id="2.30.29.30">
    <property type="entry name" value="Pleckstrin-homology domain (PH domain)/Phosphotyrosine-binding domain (PTB)"/>
    <property type="match status" value="2"/>
</dbReference>
<dbReference type="GO" id="GO:0032266">
    <property type="term" value="F:phosphatidylinositol-3-phosphate binding"/>
    <property type="evidence" value="ECO:0007669"/>
    <property type="project" value="UniProtKB-UniRule"/>
</dbReference>
<evidence type="ECO:0000256" key="1">
    <source>
        <dbReference type="ARBA" id="ARBA00009697"/>
    </source>
</evidence>
<comment type="function">
    <text evidence="9">Component of the ESCRT-II complex (endosomal sorting complex required for transport II), which is required for multivesicular body (MVB) formation and sorting of endosomal cargo proteins into MVBs.</text>
</comment>
<dbReference type="SUPFAM" id="SSF90209">
    <property type="entry name" value="Ran binding protein zinc finger-like"/>
    <property type="match status" value="2"/>
</dbReference>
<dbReference type="InterPro" id="IPR021648">
    <property type="entry name" value="GLUE_dom"/>
</dbReference>
<dbReference type="Proteomes" id="UP000799437">
    <property type="component" value="Unassembled WGS sequence"/>
</dbReference>
<comment type="similarity">
    <text evidence="1 9">Belongs to the VPS36 family.</text>
</comment>
<evidence type="ECO:0000256" key="2">
    <source>
        <dbReference type="ARBA" id="ARBA00022448"/>
    </source>
</evidence>
<comment type="subcellular location">
    <subcellularLocation>
        <location evidence="9">Cytoplasm</location>
    </subcellularLocation>
    <subcellularLocation>
        <location evidence="9">Endosome</location>
    </subcellularLocation>
</comment>
<dbReference type="Gene3D" id="2.30.30.380">
    <property type="entry name" value="Zn-finger domain of Sec23/24"/>
    <property type="match status" value="1"/>
</dbReference>
<proteinExistence type="inferred from homology"/>
<dbReference type="InterPro" id="IPR031558">
    <property type="entry name" value="Vps36-NZF-N"/>
</dbReference>
<evidence type="ECO:0000313" key="13">
    <source>
        <dbReference type="Proteomes" id="UP000799437"/>
    </source>
</evidence>
<dbReference type="FunFam" id="1.10.10.10:FF:000527">
    <property type="entry name" value="Vacuolar protein sorting protein (Vps36), putative"/>
    <property type="match status" value="1"/>
</dbReference>
<dbReference type="GO" id="GO:0031902">
    <property type="term" value="C:late endosome membrane"/>
    <property type="evidence" value="ECO:0007669"/>
    <property type="project" value="UniProtKB-UniRule"/>
</dbReference>
<evidence type="ECO:0000256" key="4">
    <source>
        <dbReference type="ARBA" id="ARBA00022753"/>
    </source>
</evidence>
<dbReference type="GO" id="GO:0008270">
    <property type="term" value="F:zinc ion binding"/>
    <property type="evidence" value="ECO:0007669"/>
    <property type="project" value="UniProtKB-KW"/>
</dbReference>
<dbReference type="PROSITE" id="PS51495">
    <property type="entry name" value="GLUE"/>
    <property type="match status" value="1"/>
</dbReference>
<dbReference type="Pfam" id="PF04157">
    <property type="entry name" value="EAP30"/>
    <property type="match status" value="1"/>
</dbReference>
<evidence type="ECO:0000256" key="7">
    <source>
        <dbReference type="ARBA" id="ARBA00022927"/>
    </source>
</evidence>
<keyword evidence="6" id="KW-0862">Zinc</keyword>
<name>A0A6A6WL45_9PEZI</name>
<dbReference type="OrthoDB" id="271448at2759"/>
<evidence type="ECO:0000256" key="8">
    <source>
        <dbReference type="ARBA" id="ARBA00023054"/>
    </source>
</evidence>
<protein>
    <recommendedName>
        <fullName evidence="9">Vacuolar protein-sorting-associated protein 36</fullName>
    </recommendedName>
    <alternativeName>
        <fullName evidence="9">ESCRT-II complex subunit VPS36</fullName>
    </alternativeName>
</protein>
<dbReference type="SUPFAM" id="SSF50729">
    <property type="entry name" value="PH domain-like"/>
    <property type="match status" value="1"/>
</dbReference>
<dbReference type="SMART" id="SM00547">
    <property type="entry name" value="ZnF_RBZ"/>
    <property type="match status" value="1"/>
</dbReference>
<reference evidence="12" key="1">
    <citation type="journal article" date="2020" name="Stud. Mycol.">
        <title>101 Dothideomycetes genomes: a test case for predicting lifestyles and emergence of pathogens.</title>
        <authorList>
            <person name="Haridas S."/>
            <person name="Albert R."/>
            <person name="Binder M."/>
            <person name="Bloem J."/>
            <person name="Labutti K."/>
            <person name="Salamov A."/>
            <person name="Andreopoulos B."/>
            <person name="Baker S."/>
            <person name="Barry K."/>
            <person name="Bills G."/>
            <person name="Bluhm B."/>
            <person name="Cannon C."/>
            <person name="Castanera R."/>
            <person name="Culley D."/>
            <person name="Daum C."/>
            <person name="Ezra D."/>
            <person name="Gonzalez J."/>
            <person name="Henrissat B."/>
            <person name="Kuo A."/>
            <person name="Liang C."/>
            <person name="Lipzen A."/>
            <person name="Lutzoni F."/>
            <person name="Magnuson J."/>
            <person name="Mondo S."/>
            <person name="Nolan M."/>
            <person name="Ohm R."/>
            <person name="Pangilinan J."/>
            <person name="Park H.-J."/>
            <person name="Ramirez L."/>
            <person name="Alfaro M."/>
            <person name="Sun H."/>
            <person name="Tritt A."/>
            <person name="Yoshinaga Y."/>
            <person name="Zwiers L.-H."/>
            <person name="Turgeon B."/>
            <person name="Goodwin S."/>
            <person name="Spatafora J."/>
            <person name="Crous P."/>
            <person name="Grigoriev I."/>
        </authorList>
    </citation>
    <scope>NUCLEOTIDE SEQUENCE</scope>
    <source>
        <strain evidence="12">CBS 121739</strain>
    </source>
</reference>
<comment type="subunit">
    <text evidence="9">Component of the endosomal sorting complex required for transport II (ESCRT-II).</text>
</comment>
<evidence type="ECO:0000259" key="11">
    <source>
        <dbReference type="PROSITE" id="PS51495"/>
    </source>
</evidence>
<dbReference type="InterPro" id="IPR036390">
    <property type="entry name" value="WH_DNA-bd_sf"/>
</dbReference>
<keyword evidence="4 9" id="KW-0967">Endosome</keyword>
<dbReference type="GO" id="GO:0043130">
    <property type="term" value="F:ubiquitin binding"/>
    <property type="evidence" value="ECO:0007669"/>
    <property type="project" value="UniProtKB-UniRule"/>
</dbReference>
<dbReference type="InterPro" id="IPR011993">
    <property type="entry name" value="PH-like_dom_sf"/>
</dbReference>
<keyword evidence="9" id="KW-0963">Cytoplasm</keyword>
<keyword evidence="7 9" id="KW-0653">Protein transport</keyword>
<dbReference type="SUPFAM" id="SSF46785">
    <property type="entry name" value="Winged helix' DNA-binding domain"/>
    <property type="match status" value="1"/>
</dbReference>
<feature type="region of interest" description="Disordered" evidence="10">
    <location>
        <begin position="107"/>
        <end position="134"/>
    </location>
</feature>
<dbReference type="GO" id="GO:0043328">
    <property type="term" value="P:protein transport to vacuole involved in ubiquitin-dependent protein catabolic process via the multivesicular body sorting pathway"/>
    <property type="evidence" value="ECO:0007669"/>
    <property type="project" value="UniProtKB-UniRule"/>
</dbReference>
<dbReference type="InterPro" id="IPR001876">
    <property type="entry name" value="Znf_RanBP2"/>
</dbReference>
<organism evidence="12 13">
    <name type="scientific">Pseudovirgaria hyperparasitica</name>
    <dbReference type="NCBI Taxonomy" id="470096"/>
    <lineage>
        <taxon>Eukaryota</taxon>
        <taxon>Fungi</taxon>
        <taxon>Dikarya</taxon>
        <taxon>Ascomycota</taxon>
        <taxon>Pezizomycotina</taxon>
        <taxon>Dothideomycetes</taxon>
        <taxon>Dothideomycetes incertae sedis</taxon>
        <taxon>Acrospermales</taxon>
        <taxon>Acrospermaceae</taxon>
        <taxon>Pseudovirgaria</taxon>
    </lineage>
</organism>
<dbReference type="Pfam" id="PF11605">
    <property type="entry name" value="Vps36_ESCRT-II"/>
    <property type="match status" value="1"/>
</dbReference>
<dbReference type="GO" id="GO:0000814">
    <property type="term" value="C:ESCRT II complex"/>
    <property type="evidence" value="ECO:0007669"/>
    <property type="project" value="UniProtKB-UniRule"/>
</dbReference>
<evidence type="ECO:0000256" key="3">
    <source>
        <dbReference type="ARBA" id="ARBA00022723"/>
    </source>
</evidence>
<dbReference type="GeneID" id="54482663"/>
<dbReference type="PANTHER" id="PTHR13128">
    <property type="entry name" value="VACUOLAR PROTEIN-SORTING-ASSOCIATED PROTEIN 36"/>
    <property type="match status" value="1"/>
</dbReference>
<feature type="compositionally biased region" description="Basic and acidic residues" evidence="10">
    <location>
        <begin position="258"/>
        <end position="268"/>
    </location>
</feature>
<dbReference type="Pfam" id="PF16988">
    <property type="entry name" value="Vps36-NZF-N"/>
    <property type="match status" value="1"/>
</dbReference>
<feature type="compositionally biased region" description="Low complexity" evidence="10">
    <location>
        <begin position="269"/>
        <end position="281"/>
    </location>
</feature>
<dbReference type="InterPro" id="IPR037855">
    <property type="entry name" value="Vps36"/>
</dbReference>
<dbReference type="EMBL" id="ML996565">
    <property type="protein sequence ID" value="KAF2762930.1"/>
    <property type="molecule type" value="Genomic_DNA"/>
</dbReference>
<dbReference type="Gene3D" id="1.10.10.10">
    <property type="entry name" value="Winged helix-like DNA-binding domain superfamily/Winged helix DNA-binding domain"/>
    <property type="match status" value="2"/>
</dbReference>
<evidence type="ECO:0000313" key="12">
    <source>
        <dbReference type="EMBL" id="KAF2762930.1"/>
    </source>
</evidence>
<keyword evidence="3" id="KW-0479">Metal-binding</keyword>
<dbReference type="InterPro" id="IPR036388">
    <property type="entry name" value="WH-like_DNA-bd_sf"/>
</dbReference>
<keyword evidence="5" id="KW-0863">Zinc-finger</keyword>
<accession>A0A6A6WL45</accession>